<dbReference type="AlphaFoldDB" id="A0AB35ITJ3"/>
<sequence>MQDFTKLQTLCEKHKVITDIIHELEDIFTNDEKFIINTSLGNKKAKLEVTTSDEATVKALLAGFKFVETEISKEIGSFLGTASSNYNY</sequence>
<dbReference type="Proteomes" id="UP001211987">
    <property type="component" value="Unassembled WGS sequence"/>
</dbReference>
<evidence type="ECO:0000313" key="1">
    <source>
        <dbReference type="EMBL" id="MDB7085804.1"/>
    </source>
</evidence>
<protein>
    <submittedName>
        <fullName evidence="1">Uncharacterized protein</fullName>
    </submittedName>
</protein>
<evidence type="ECO:0000313" key="2">
    <source>
        <dbReference type="Proteomes" id="UP001211987"/>
    </source>
</evidence>
<dbReference type="EMBL" id="JAQLKE010000055">
    <property type="protein sequence ID" value="MDB7085804.1"/>
    <property type="molecule type" value="Genomic_DNA"/>
</dbReference>
<dbReference type="RefSeq" id="WP_272019326.1">
    <property type="nucleotide sequence ID" value="NZ_JAQLKE010000055.1"/>
</dbReference>
<organism evidence="1 2">
    <name type="scientific">Thomasclavelia ramosa</name>
    <dbReference type="NCBI Taxonomy" id="1547"/>
    <lineage>
        <taxon>Bacteria</taxon>
        <taxon>Bacillati</taxon>
        <taxon>Bacillota</taxon>
        <taxon>Erysipelotrichia</taxon>
        <taxon>Erysipelotrichales</taxon>
        <taxon>Coprobacillaceae</taxon>
        <taxon>Thomasclavelia</taxon>
    </lineage>
</organism>
<gene>
    <name evidence="1" type="ORF">PM738_18650</name>
</gene>
<comment type="caution">
    <text evidence="1">The sequence shown here is derived from an EMBL/GenBank/DDBJ whole genome shotgun (WGS) entry which is preliminary data.</text>
</comment>
<accession>A0AB35ITJ3</accession>
<name>A0AB35ITJ3_9FIRM</name>
<proteinExistence type="predicted"/>
<reference evidence="1" key="1">
    <citation type="submission" date="2023-01" db="EMBL/GenBank/DDBJ databases">
        <title>Human gut microbiome strain richness.</title>
        <authorList>
            <person name="Chen-Liaw A."/>
        </authorList>
    </citation>
    <scope>NUCLEOTIDE SEQUENCE</scope>
    <source>
        <strain evidence="1">1001217st2_G6_1001217B_191108</strain>
    </source>
</reference>